<dbReference type="RefSeq" id="WP_126977666.1">
    <property type="nucleotide sequence ID" value="NZ_PQSP01000001.1"/>
</dbReference>
<evidence type="ECO:0000256" key="1">
    <source>
        <dbReference type="SAM" id="Phobius"/>
    </source>
</evidence>
<sequence length="142" mass="15788">MNPAYWWGIAAAVLIGLELVTGTFYLLMLALGTIVGAVAYLIGLNFNWQIVCAALTAAVATGLWHFKRYKNPRSKIYFENKNALIDIGETVEVVHWNPDQTTKVRYRGAEWSALWIGEGEPQTGRCTISAIKGSQLQLDTKK</sequence>
<dbReference type="OrthoDB" id="5654021at2"/>
<keyword evidence="1" id="KW-1133">Transmembrane helix</keyword>
<name>A0A433SGQ1_9BURK</name>
<dbReference type="Proteomes" id="UP000286947">
    <property type="component" value="Unassembled WGS sequence"/>
</dbReference>
<gene>
    <name evidence="2" type="ORF">CUZ56_00386</name>
</gene>
<feature type="transmembrane region" description="Helical" evidence="1">
    <location>
        <begin position="48"/>
        <end position="66"/>
    </location>
</feature>
<evidence type="ECO:0000313" key="3">
    <source>
        <dbReference type="Proteomes" id="UP000286947"/>
    </source>
</evidence>
<keyword evidence="3" id="KW-1185">Reference proteome</keyword>
<dbReference type="AlphaFoldDB" id="A0A433SGQ1"/>
<accession>A0A433SGQ1</accession>
<feature type="transmembrane region" description="Helical" evidence="1">
    <location>
        <begin position="12"/>
        <end position="42"/>
    </location>
</feature>
<reference evidence="2 3" key="1">
    <citation type="submission" date="2018-01" db="EMBL/GenBank/DDBJ databases">
        <title>Saezia sanguinis gen. nov., sp. nov., in the order Burkholderiales isolated from human blood.</title>
        <authorList>
            <person name="Medina-Pascual M.J."/>
            <person name="Valdezate S."/>
            <person name="Monzon S."/>
            <person name="Cuesta I."/>
            <person name="Carrasco G."/>
            <person name="Villalon P."/>
            <person name="Saez-Nieto J.A."/>
        </authorList>
    </citation>
    <scope>NUCLEOTIDE SEQUENCE [LARGE SCALE GENOMIC DNA]</scope>
    <source>
        <strain evidence="2 3">CNM695-12</strain>
    </source>
</reference>
<comment type="caution">
    <text evidence="2">The sequence shown here is derived from an EMBL/GenBank/DDBJ whole genome shotgun (WGS) entry which is preliminary data.</text>
</comment>
<dbReference type="EMBL" id="PQSP01000001">
    <property type="protein sequence ID" value="RUS67905.1"/>
    <property type="molecule type" value="Genomic_DNA"/>
</dbReference>
<keyword evidence="1" id="KW-0812">Transmembrane</keyword>
<keyword evidence="1" id="KW-0472">Membrane</keyword>
<proteinExistence type="predicted"/>
<organism evidence="2 3">
    <name type="scientific">Saezia sanguinis</name>
    <dbReference type="NCBI Taxonomy" id="1965230"/>
    <lineage>
        <taxon>Bacteria</taxon>
        <taxon>Pseudomonadati</taxon>
        <taxon>Pseudomonadota</taxon>
        <taxon>Betaproteobacteria</taxon>
        <taxon>Burkholderiales</taxon>
        <taxon>Saeziaceae</taxon>
        <taxon>Saezia</taxon>
    </lineage>
</organism>
<protein>
    <submittedName>
        <fullName evidence="2">Uncharacterized protein</fullName>
    </submittedName>
</protein>
<evidence type="ECO:0000313" key="2">
    <source>
        <dbReference type="EMBL" id="RUS67905.1"/>
    </source>
</evidence>